<evidence type="ECO:0000313" key="6">
    <source>
        <dbReference type="EMBL" id="CAG36174.1"/>
    </source>
</evidence>
<organism evidence="6 7">
    <name type="scientific">Desulfotalea psychrophila (strain LSv54 / DSM 12343)</name>
    <dbReference type="NCBI Taxonomy" id="177439"/>
    <lineage>
        <taxon>Bacteria</taxon>
        <taxon>Pseudomonadati</taxon>
        <taxon>Thermodesulfobacteriota</taxon>
        <taxon>Desulfobulbia</taxon>
        <taxon>Desulfobulbales</taxon>
        <taxon>Desulfocapsaceae</taxon>
        <taxon>Desulfotalea</taxon>
    </lineage>
</organism>
<dbReference type="GO" id="GO:0097347">
    <property type="term" value="C:TAM protein secretion complex"/>
    <property type="evidence" value="ECO:0007669"/>
    <property type="project" value="TreeGrafter"/>
</dbReference>
<evidence type="ECO:0000259" key="5">
    <source>
        <dbReference type="Pfam" id="PF04357"/>
    </source>
</evidence>
<accession>Q6ANA0</accession>
<dbReference type="Pfam" id="PF04357">
    <property type="entry name" value="TamB"/>
    <property type="match status" value="1"/>
</dbReference>
<dbReference type="STRING" id="177439.DP1445"/>
<dbReference type="InterPro" id="IPR007452">
    <property type="entry name" value="TamB_C"/>
</dbReference>
<comment type="subcellular location">
    <subcellularLocation>
        <location evidence="1">Membrane</location>
        <topology evidence="1">Single-pass membrane protein</topology>
    </subcellularLocation>
</comment>
<dbReference type="OrthoDB" id="5288149at2"/>
<keyword evidence="2" id="KW-0812">Transmembrane</keyword>
<dbReference type="GO" id="GO:0009306">
    <property type="term" value="P:protein secretion"/>
    <property type="evidence" value="ECO:0007669"/>
    <property type="project" value="InterPro"/>
</dbReference>
<dbReference type="AlphaFoldDB" id="Q6ANA0"/>
<dbReference type="PANTHER" id="PTHR36985:SF1">
    <property type="entry name" value="TRANSLOCATION AND ASSEMBLY MODULE SUBUNIT TAMB"/>
    <property type="match status" value="1"/>
</dbReference>
<dbReference type="EMBL" id="CR522870">
    <property type="protein sequence ID" value="CAG36174.1"/>
    <property type="molecule type" value="Genomic_DNA"/>
</dbReference>
<keyword evidence="7" id="KW-1185">Reference proteome</keyword>
<name>Q6ANA0_DESPS</name>
<sequence length="1170" mass="126999">MMKKILLTLLTLFFCLQASLAVLFYSEVGTRLVQQLLEKYPNEAISITSIEGRLGSDLTIRDLLVKTPLLDISADVLHLALNPAGVILGHLSVSELKIKELKFFFKVGDDPEPEVVSDEPFILSLPEQLVPFVGIYLKNLQIDGIGFYAPDGERVEYLDRALLSADVDGKRVTIRNLQVEDEAYAVKLSGSARTGKVWLADISGDWRFSNWDGGELLGTLAAKGPLPDMDVKVVLLAPTRVDIVGKMTKLPGNPYFEVTGKGVKTALPLIHPSCPDIRLDAQVKAWGNINDYYGVLKSKGEYWKFKGISGELALHGNFDNIHFKDVLFKHEKTVVGIEGCYLDWENAFMVGGLLNIRGFNPGVIDERFSGSLDGVIDGKLTYDDALSAWYNLQNVRGTLRGYPLTAGVKLRFTGDSLDLDKVFLSSGSSYLDYQGHFKEKMDMSLRLRSLTLATLLPFASGLVDADLSLAGDYATPLLRGTFSGKDLRFWDYYIGAMDGRVVDASAQGRALQLKVEARELHGYGVDAEIGSVNMVGTPEKHKGTLTLGQGADSLKIRFAGGLKDAAWQLGFSRFSLSHRYLGNWHLAGKPSFLLSSQEIALQGLDLVSQGAKFHLEGGADFSGEENPYSFSAGLKDYPLSLLNDKDIVDPLLSGKVSGELSLAGDGEKITSARVAGHLGDFRFALPSLSGKEKQYSKVGADLSADFDGKALVAKFAARINEGLVQLDLGADWNGNLQANLGSIGLSGKGTIRALSLEPLGILTGYLLESEGDIEGDLALSGTLGKPILHSKLDLVSGNILLPSQGVELKDVTLLIENLEDRGLTLEANLSSGAGRAQATGTLLWQNDFDLAGEIQIKGKDVLVLDMPEYLVVLSPDIDLKFDGKRMDISGKIAIPKARIMPNNLSSAVSQSDDVVFLDLKTGAVDRAYKLQTGLEIEFGEDVRFEQSGLVGKLAGTIFIRDESSKPMTATGKLNLVDGKFAAYGRTLDIVRGQILFTGGSVTNPGVDVRAQKEVFLQKGIRGRYILGIDITGSASDLRYTLFSSPYMAQADILSYLLMGQSLFSISDSEGNILADAATKFGWSDGANLIRSIASALPIDTVHMETDFEDSDVSLVLGKNLTDTLYLGYDYNILDQVGEVHLRYDLENGFFIDTKGSSEATGADILYIFER</sequence>
<dbReference type="eggNOG" id="COG2911">
    <property type="taxonomic scope" value="Bacteria"/>
</dbReference>
<evidence type="ECO:0000256" key="2">
    <source>
        <dbReference type="ARBA" id="ARBA00022692"/>
    </source>
</evidence>
<evidence type="ECO:0000256" key="3">
    <source>
        <dbReference type="ARBA" id="ARBA00022989"/>
    </source>
</evidence>
<dbReference type="RefSeq" id="WP_011188686.1">
    <property type="nucleotide sequence ID" value="NC_006138.1"/>
</dbReference>
<evidence type="ECO:0000313" key="7">
    <source>
        <dbReference type="Proteomes" id="UP000000602"/>
    </source>
</evidence>
<protein>
    <recommendedName>
        <fullName evidence="5">Translocation and assembly module TamB C-terminal domain-containing protein</fullName>
    </recommendedName>
</protein>
<dbReference type="GO" id="GO:0005886">
    <property type="term" value="C:plasma membrane"/>
    <property type="evidence" value="ECO:0007669"/>
    <property type="project" value="InterPro"/>
</dbReference>
<evidence type="ECO:0000256" key="1">
    <source>
        <dbReference type="ARBA" id="ARBA00004167"/>
    </source>
</evidence>
<reference evidence="7" key="1">
    <citation type="journal article" date="2004" name="Environ. Microbiol.">
        <title>The genome of Desulfotalea psychrophila, a sulfate-reducing bacterium from permanently cold Arctic sediments.</title>
        <authorList>
            <person name="Rabus R."/>
            <person name="Ruepp A."/>
            <person name="Frickey T."/>
            <person name="Rattei T."/>
            <person name="Fartmann B."/>
            <person name="Stark M."/>
            <person name="Bauer M."/>
            <person name="Zibat A."/>
            <person name="Lombardot T."/>
            <person name="Becker I."/>
            <person name="Amann J."/>
            <person name="Gellner K."/>
            <person name="Teeling H."/>
            <person name="Leuschner W.D."/>
            <person name="Gloeckner F.-O."/>
            <person name="Lupas A.N."/>
            <person name="Amann R."/>
            <person name="Klenk H.-P."/>
        </authorList>
    </citation>
    <scope>NUCLEOTIDE SEQUENCE [LARGE SCALE GENOMIC DNA]</scope>
    <source>
        <strain evidence="7">DSM 12343 / LSv54</strain>
    </source>
</reference>
<dbReference type="HOGENOM" id="CLU_002338_2_1_7"/>
<gene>
    <name evidence="6" type="ordered locus">DP1445</name>
</gene>
<keyword evidence="4" id="KW-0472">Membrane</keyword>
<keyword evidence="3" id="KW-1133">Transmembrane helix</keyword>
<proteinExistence type="predicted"/>
<evidence type="ECO:0000256" key="4">
    <source>
        <dbReference type="ARBA" id="ARBA00023136"/>
    </source>
</evidence>
<dbReference type="PANTHER" id="PTHR36985">
    <property type="entry name" value="TRANSLOCATION AND ASSEMBLY MODULE SUBUNIT TAMB"/>
    <property type="match status" value="1"/>
</dbReference>
<dbReference type="Proteomes" id="UP000000602">
    <property type="component" value="Chromosome"/>
</dbReference>
<dbReference type="KEGG" id="dps:DP1445"/>
<feature type="domain" description="Translocation and assembly module TamB C-terminal" evidence="5">
    <location>
        <begin position="831"/>
        <end position="1169"/>
    </location>
</feature>